<evidence type="ECO:0000313" key="1">
    <source>
        <dbReference type="EMBL" id="KAF5202163.1"/>
    </source>
</evidence>
<gene>
    <name evidence="1" type="ORF">FRX31_008254</name>
</gene>
<evidence type="ECO:0000313" key="2">
    <source>
        <dbReference type="Proteomes" id="UP000554482"/>
    </source>
</evidence>
<dbReference type="AlphaFoldDB" id="A0A7J6WYL2"/>
<dbReference type="Proteomes" id="UP000554482">
    <property type="component" value="Unassembled WGS sequence"/>
</dbReference>
<keyword evidence="2" id="KW-1185">Reference proteome</keyword>
<proteinExistence type="predicted"/>
<reference evidence="1 2" key="1">
    <citation type="submission" date="2020-06" db="EMBL/GenBank/DDBJ databases">
        <title>Transcriptomic and genomic resources for Thalictrum thalictroides and T. hernandezii: Facilitating candidate gene discovery in an emerging model plant lineage.</title>
        <authorList>
            <person name="Arias T."/>
            <person name="Riano-Pachon D.M."/>
            <person name="Di Stilio V.S."/>
        </authorList>
    </citation>
    <scope>NUCLEOTIDE SEQUENCE [LARGE SCALE GENOMIC DNA]</scope>
    <source>
        <strain evidence="2">cv. WT478/WT964</strain>
        <tissue evidence="1">Leaves</tissue>
    </source>
</reference>
<dbReference type="EMBL" id="JABWDY010008505">
    <property type="protein sequence ID" value="KAF5202163.1"/>
    <property type="molecule type" value="Genomic_DNA"/>
</dbReference>
<sequence>MNKMLSSIVSIVQQEELSDDFLLKEISSNSLVIEKIEGLKTITELKKFMGSFRATGETILPQTVKYQAPEVLLGVTHYLFPGY</sequence>
<organism evidence="1 2">
    <name type="scientific">Thalictrum thalictroides</name>
    <name type="common">Rue-anemone</name>
    <name type="synonym">Anemone thalictroides</name>
    <dbReference type="NCBI Taxonomy" id="46969"/>
    <lineage>
        <taxon>Eukaryota</taxon>
        <taxon>Viridiplantae</taxon>
        <taxon>Streptophyta</taxon>
        <taxon>Embryophyta</taxon>
        <taxon>Tracheophyta</taxon>
        <taxon>Spermatophyta</taxon>
        <taxon>Magnoliopsida</taxon>
        <taxon>Ranunculales</taxon>
        <taxon>Ranunculaceae</taxon>
        <taxon>Thalictroideae</taxon>
        <taxon>Thalictrum</taxon>
    </lineage>
</organism>
<name>A0A7J6WYL2_THATH</name>
<protein>
    <submittedName>
        <fullName evidence="1">Uncharacterized protein</fullName>
    </submittedName>
</protein>
<accession>A0A7J6WYL2</accession>
<comment type="caution">
    <text evidence="1">The sequence shown here is derived from an EMBL/GenBank/DDBJ whole genome shotgun (WGS) entry which is preliminary data.</text>
</comment>